<keyword evidence="9" id="KW-1185">Reference proteome</keyword>
<evidence type="ECO:0000256" key="3">
    <source>
        <dbReference type="ARBA" id="ARBA00022989"/>
    </source>
</evidence>
<dbReference type="GO" id="GO:0006487">
    <property type="term" value="P:protein N-linked glycosylation"/>
    <property type="evidence" value="ECO:0007669"/>
    <property type="project" value="TreeGrafter"/>
</dbReference>
<dbReference type="Pfam" id="PF04138">
    <property type="entry name" value="GtrA_DPMS_TM"/>
    <property type="match status" value="1"/>
</dbReference>
<dbReference type="InterPro" id="IPR001173">
    <property type="entry name" value="Glyco_trans_2-like"/>
</dbReference>
<dbReference type="AlphaFoldDB" id="A0A1M5D3H4"/>
<dbReference type="GO" id="GO:0016757">
    <property type="term" value="F:glycosyltransferase activity"/>
    <property type="evidence" value="ECO:0007669"/>
    <property type="project" value="UniProtKB-KW"/>
</dbReference>
<dbReference type="RefSeq" id="WP_084068204.1">
    <property type="nucleotide sequence ID" value="NZ_FQVI01000053.1"/>
</dbReference>
<evidence type="ECO:0000259" key="6">
    <source>
        <dbReference type="Pfam" id="PF00535"/>
    </source>
</evidence>
<dbReference type="STRING" id="1122155.SAMN02745158_04396"/>
<dbReference type="GO" id="GO:0016020">
    <property type="term" value="C:membrane"/>
    <property type="evidence" value="ECO:0007669"/>
    <property type="project" value="UniProtKB-SubCell"/>
</dbReference>
<dbReference type="InterPro" id="IPR029044">
    <property type="entry name" value="Nucleotide-diphossugar_trans"/>
</dbReference>
<gene>
    <name evidence="8" type="ORF">SAMN02745158_04396</name>
</gene>
<evidence type="ECO:0000256" key="1">
    <source>
        <dbReference type="ARBA" id="ARBA00004141"/>
    </source>
</evidence>
<keyword evidence="2 5" id="KW-0812">Transmembrane</keyword>
<evidence type="ECO:0000256" key="2">
    <source>
        <dbReference type="ARBA" id="ARBA00022692"/>
    </source>
</evidence>
<dbReference type="Proteomes" id="UP000184245">
    <property type="component" value="Unassembled WGS sequence"/>
</dbReference>
<dbReference type="SUPFAM" id="SSF53448">
    <property type="entry name" value="Nucleotide-diphospho-sugar transferases"/>
    <property type="match status" value="1"/>
</dbReference>
<evidence type="ECO:0000313" key="8">
    <source>
        <dbReference type="EMBL" id="SHF61312.1"/>
    </source>
</evidence>
<dbReference type="Gene3D" id="3.90.550.10">
    <property type="entry name" value="Spore Coat Polysaccharide Biosynthesis Protein SpsA, Chain A"/>
    <property type="match status" value="1"/>
</dbReference>
<feature type="transmembrane region" description="Helical" evidence="5">
    <location>
        <begin position="300"/>
        <end position="321"/>
    </location>
</feature>
<dbReference type="InterPro" id="IPR007267">
    <property type="entry name" value="GtrA_DPMS_TM"/>
</dbReference>
<sequence length="374" mass="42418">MNTIIIIPALNPDEKLISYVKSLIQAGEKQILIIDDGSSDDCRFIFDFLEEKEECIVLRHAINMGKGRALKDAFNYCLTNLSQTASGVITVDSDGQHSVEDVLRMKEALTEYTDSLILGARNFSQENVPPKSAFGNKMTRVVIRLLYGGNIADTQTGLRAMSYQVLPAFLTLFGERFEYETGMLIEALQKKIPIKEIEIKTIYYAENKGTHFRPVSDSWKIYKLIFGTFFKYAFSSFSSSIIDLGSFQLFSYLLKGTNLSVQVWMATILARIISSLYNYCVNRNIVFKQDCKGNNTFLKYYILCVCQMCTSAALVYLFVRVIGLPRLFIKVIVDMLLFFVSFRIQKNGCSEEINDVVYKNTHSTCCIYGVHSVA</sequence>
<dbReference type="Pfam" id="PF00535">
    <property type="entry name" value="Glycos_transf_2"/>
    <property type="match status" value="1"/>
</dbReference>
<dbReference type="CDD" id="cd04179">
    <property type="entry name" value="DPM_DPG-synthase_like"/>
    <property type="match status" value="1"/>
</dbReference>
<accession>A0A1M5D3H4</accession>
<keyword evidence="3 5" id="KW-1133">Transmembrane helix</keyword>
<reference evidence="8 9" key="1">
    <citation type="submission" date="2016-11" db="EMBL/GenBank/DDBJ databases">
        <authorList>
            <person name="Jaros S."/>
            <person name="Januszkiewicz K."/>
            <person name="Wedrychowicz H."/>
        </authorList>
    </citation>
    <scope>NUCLEOTIDE SEQUENCE [LARGE SCALE GENOMIC DNA]</scope>
    <source>
        <strain evidence="8 9">DSM 17459</strain>
    </source>
</reference>
<keyword evidence="8" id="KW-0328">Glycosyltransferase</keyword>
<proteinExistence type="predicted"/>
<keyword evidence="8" id="KW-0808">Transferase</keyword>
<keyword evidence="4 5" id="KW-0472">Membrane</keyword>
<evidence type="ECO:0000313" key="9">
    <source>
        <dbReference type="Proteomes" id="UP000184245"/>
    </source>
</evidence>
<dbReference type="OrthoDB" id="9810303at2"/>
<evidence type="ECO:0000259" key="7">
    <source>
        <dbReference type="Pfam" id="PF04138"/>
    </source>
</evidence>
<dbReference type="PANTHER" id="PTHR10859:SF114">
    <property type="entry name" value="DOLICHOL-PHOSPHATE MANNOSYLTRANSFERASE"/>
    <property type="match status" value="1"/>
</dbReference>
<evidence type="ECO:0000256" key="4">
    <source>
        <dbReference type="ARBA" id="ARBA00023136"/>
    </source>
</evidence>
<dbReference type="PANTHER" id="PTHR10859">
    <property type="entry name" value="GLYCOSYL TRANSFERASE"/>
    <property type="match status" value="1"/>
</dbReference>
<organism evidence="8 9">
    <name type="scientific">Lactonifactor longoviformis DSM 17459</name>
    <dbReference type="NCBI Taxonomy" id="1122155"/>
    <lineage>
        <taxon>Bacteria</taxon>
        <taxon>Bacillati</taxon>
        <taxon>Bacillota</taxon>
        <taxon>Clostridia</taxon>
        <taxon>Eubacteriales</taxon>
        <taxon>Clostridiaceae</taxon>
        <taxon>Lactonifactor</taxon>
    </lineage>
</organism>
<comment type="subcellular location">
    <subcellularLocation>
        <location evidence="1">Membrane</location>
        <topology evidence="1">Multi-pass membrane protein</topology>
    </subcellularLocation>
</comment>
<feature type="domain" description="GtrA/DPMS transmembrane" evidence="7">
    <location>
        <begin position="231"/>
        <end position="346"/>
    </location>
</feature>
<name>A0A1M5D3H4_9CLOT</name>
<protein>
    <submittedName>
        <fullName evidence="8">Dolichol-phosphate mannosyltransferase</fullName>
    </submittedName>
</protein>
<evidence type="ECO:0000256" key="5">
    <source>
        <dbReference type="SAM" id="Phobius"/>
    </source>
</evidence>
<feature type="transmembrane region" description="Helical" evidence="5">
    <location>
        <begin position="262"/>
        <end position="280"/>
    </location>
</feature>
<dbReference type="EMBL" id="FQVI01000053">
    <property type="protein sequence ID" value="SHF61312.1"/>
    <property type="molecule type" value="Genomic_DNA"/>
</dbReference>
<feature type="domain" description="Glycosyltransferase 2-like" evidence="6">
    <location>
        <begin position="5"/>
        <end position="163"/>
    </location>
</feature>
<dbReference type="GO" id="GO:0000271">
    <property type="term" value="P:polysaccharide biosynthetic process"/>
    <property type="evidence" value="ECO:0007669"/>
    <property type="project" value="InterPro"/>
</dbReference>